<organism evidence="13 14">
    <name type="scientific">Kiloniella spongiae</name>
    <dbReference type="NCBI Taxonomy" id="1489064"/>
    <lineage>
        <taxon>Bacteria</taxon>
        <taxon>Pseudomonadati</taxon>
        <taxon>Pseudomonadota</taxon>
        <taxon>Alphaproteobacteria</taxon>
        <taxon>Rhodospirillales</taxon>
        <taxon>Kiloniellaceae</taxon>
        <taxon>Kiloniella</taxon>
    </lineage>
</organism>
<keyword evidence="14" id="KW-1185">Reference proteome</keyword>
<comment type="caution">
    <text evidence="13">The sequence shown here is derived from an EMBL/GenBank/DDBJ whole genome shotgun (WGS) entry which is preliminary data.</text>
</comment>
<evidence type="ECO:0000256" key="11">
    <source>
        <dbReference type="ARBA" id="ARBA00029594"/>
    </source>
</evidence>
<dbReference type="PROSITE" id="PS50035">
    <property type="entry name" value="PLD"/>
    <property type="match status" value="2"/>
</dbReference>
<evidence type="ECO:0000256" key="4">
    <source>
        <dbReference type="ARBA" id="ARBA00008664"/>
    </source>
</evidence>
<dbReference type="RefSeq" id="WP_047764785.1">
    <property type="nucleotide sequence ID" value="NZ_LAQL01000008.1"/>
</dbReference>
<dbReference type="SMART" id="SM00155">
    <property type="entry name" value="PLDc"/>
    <property type="match status" value="2"/>
</dbReference>
<dbReference type="PATRIC" id="fig|1489064.4.peg.4111"/>
<keyword evidence="10" id="KW-0443">Lipid metabolism</keyword>
<keyword evidence="7" id="KW-0964">Secreted</keyword>
<evidence type="ECO:0000256" key="1">
    <source>
        <dbReference type="ARBA" id="ARBA00000798"/>
    </source>
</evidence>
<dbReference type="SUPFAM" id="SSF56024">
    <property type="entry name" value="Phospholipase D/nuclease"/>
    <property type="match status" value="2"/>
</dbReference>
<dbReference type="Pfam" id="PF13091">
    <property type="entry name" value="PLDc_2"/>
    <property type="match status" value="2"/>
</dbReference>
<evidence type="ECO:0000256" key="9">
    <source>
        <dbReference type="ARBA" id="ARBA00022963"/>
    </source>
</evidence>
<dbReference type="OrthoDB" id="9789376at2"/>
<dbReference type="PANTHER" id="PTHR43856:SF1">
    <property type="entry name" value="MITOCHONDRIAL CARDIOLIPIN HYDROLASE"/>
    <property type="match status" value="1"/>
</dbReference>
<dbReference type="GO" id="GO:0016042">
    <property type="term" value="P:lipid catabolic process"/>
    <property type="evidence" value="ECO:0007669"/>
    <property type="project" value="UniProtKB-KW"/>
</dbReference>
<comment type="subcellular location">
    <subcellularLocation>
        <location evidence="3">Secreted</location>
    </subcellularLocation>
</comment>
<evidence type="ECO:0000256" key="2">
    <source>
        <dbReference type="ARBA" id="ARBA00003145"/>
    </source>
</evidence>
<proteinExistence type="inferred from homology"/>
<evidence type="ECO:0000313" key="14">
    <source>
        <dbReference type="Proteomes" id="UP000035444"/>
    </source>
</evidence>
<dbReference type="GO" id="GO:0006793">
    <property type="term" value="P:phosphorus metabolic process"/>
    <property type="evidence" value="ECO:0007669"/>
    <property type="project" value="UniProtKB-ARBA"/>
</dbReference>
<evidence type="ECO:0000259" key="12">
    <source>
        <dbReference type="PROSITE" id="PS50035"/>
    </source>
</evidence>
<name>A0A0H2MCG0_9PROT</name>
<dbReference type="InterPro" id="IPR001736">
    <property type="entry name" value="PLipase_D/transphosphatidylase"/>
</dbReference>
<dbReference type="EMBL" id="LAQL01000008">
    <property type="protein sequence ID" value="KLN60254.1"/>
    <property type="molecule type" value="Genomic_DNA"/>
</dbReference>
<dbReference type="CDD" id="cd09116">
    <property type="entry name" value="PLDc_Nuc_like"/>
    <property type="match status" value="1"/>
</dbReference>
<accession>A0A0H2MCG0</accession>
<feature type="domain" description="PLD phosphodiesterase" evidence="12">
    <location>
        <begin position="277"/>
        <end position="304"/>
    </location>
</feature>
<dbReference type="EC" id="3.1.4.4" evidence="5"/>
<comment type="catalytic activity">
    <reaction evidence="1">
        <text>a 1,2-diacyl-sn-glycero-3-phosphocholine + H2O = a 1,2-diacyl-sn-glycero-3-phosphate + choline + H(+)</text>
        <dbReference type="Rhea" id="RHEA:14445"/>
        <dbReference type="ChEBI" id="CHEBI:15354"/>
        <dbReference type="ChEBI" id="CHEBI:15377"/>
        <dbReference type="ChEBI" id="CHEBI:15378"/>
        <dbReference type="ChEBI" id="CHEBI:57643"/>
        <dbReference type="ChEBI" id="CHEBI:58608"/>
        <dbReference type="EC" id="3.1.4.4"/>
    </reaction>
</comment>
<gene>
    <name evidence="13" type="ORF">WH96_13830</name>
</gene>
<dbReference type="Gene3D" id="3.30.870.10">
    <property type="entry name" value="Endonuclease Chain A"/>
    <property type="match status" value="2"/>
</dbReference>
<keyword evidence="9" id="KW-0442">Lipid degradation</keyword>
<evidence type="ECO:0000256" key="3">
    <source>
        <dbReference type="ARBA" id="ARBA00004613"/>
    </source>
</evidence>
<evidence type="ECO:0000256" key="10">
    <source>
        <dbReference type="ARBA" id="ARBA00023098"/>
    </source>
</evidence>
<sequence length="352" mass="39325">MGVRVGNVEFYVGPEGLGAPDELETVIVGFIDGAQKRLDIAVQELENETIAKAIIRARQRKVRIRMVIEQSYLKAATARVDPWAMGGKHEVNRQVHDAILRAKIDVKVDYNSKIFHQKFIVRDGGSVLTGSTNFTPTGTHNNLNHLIIIHDKKIAKIYSREFAEIQRGHFGKRNEGHDQAPMDTVVSDVPIRVLFAPDHSPEMEIMKQMLKARERIDFAIFTFSKSSGIDDTMLRLLDLDMPIQGVFDGGQGSQDWAPVDDLKAKGADLFFVHKSGQLGKLHHKLMVLDRQVVIGGSFNYTGPANNLNDENIMILGDLETTSPTQKEAQKKIASFALAEIERIIRDHGRPVS</sequence>
<dbReference type="GO" id="GO:0004630">
    <property type="term" value="F:phospholipase D activity"/>
    <property type="evidence" value="ECO:0007669"/>
    <property type="project" value="UniProtKB-EC"/>
</dbReference>
<keyword evidence="8" id="KW-0378">Hydrolase</keyword>
<protein>
    <recommendedName>
        <fullName evidence="6">Phospholipase D</fullName>
        <ecNumber evidence="5">3.1.4.4</ecNumber>
    </recommendedName>
    <alternativeName>
        <fullName evidence="11">Choline phosphatase</fullName>
    </alternativeName>
</protein>
<feature type="domain" description="PLD phosphodiesterase" evidence="12">
    <location>
        <begin position="111"/>
        <end position="138"/>
    </location>
</feature>
<dbReference type="InterPro" id="IPR025202">
    <property type="entry name" value="PLD-like_dom"/>
</dbReference>
<dbReference type="GO" id="GO:0016891">
    <property type="term" value="F:RNA endonuclease activity producing 5'-phosphomonoesters, hydrolytic mechanism"/>
    <property type="evidence" value="ECO:0007669"/>
    <property type="project" value="TreeGrafter"/>
</dbReference>
<evidence type="ECO:0000256" key="5">
    <source>
        <dbReference type="ARBA" id="ARBA00012027"/>
    </source>
</evidence>
<dbReference type="Proteomes" id="UP000035444">
    <property type="component" value="Unassembled WGS sequence"/>
</dbReference>
<evidence type="ECO:0000256" key="6">
    <source>
        <dbReference type="ARBA" id="ARBA00018392"/>
    </source>
</evidence>
<evidence type="ECO:0000256" key="7">
    <source>
        <dbReference type="ARBA" id="ARBA00022525"/>
    </source>
</evidence>
<comment type="similarity">
    <text evidence="4">Belongs to the phospholipase D family.</text>
</comment>
<comment type="function">
    <text evidence="2">Could be a virulence factor.</text>
</comment>
<reference evidence="13 14" key="1">
    <citation type="submission" date="2015-03" db="EMBL/GenBank/DDBJ databases">
        <title>Genome Sequence of Kiloniella spongiae MEBiC09566, isolated from a marine sponge.</title>
        <authorList>
            <person name="Shao Z."/>
            <person name="Wang L."/>
            <person name="Li X."/>
        </authorList>
    </citation>
    <scope>NUCLEOTIDE SEQUENCE [LARGE SCALE GENOMIC DNA]</scope>
    <source>
        <strain evidence="13 14">MEBiC09566</strain>
    </source>
</reference>
<dbReference type="PANTHER" id="PTHR43856">
    <property type="entry name" value="CARDIOLIPIN HYDROLASE"/>
    <property type="match status" value="1"/>
</dbReference>
<dbReference type="AlphaFoldDB" id="A0A0H2MCG0"/>
<dbReference type="STRING" id="1489064.WH96_13830"/>
<evidence type="ECO:0000256" key="8">
    <source>
        <dbReference type="ARBA" id="ARBA00022801"/>
    </source>
</evidence>
<dbReference type="GO" id="GO:0005576">
    <property type="term" value="C:extracellular region"/>
    <property type="evidence" value="ECO:0007669"/>
    <property type="project" value="UniProtKB-SubCell"/>
</dbReference>
<dbReference type="InterPro" id="IPR051406">
    <property type="entry name" value="PLD_domain"/>
</dbReference>
<evidence type="ECO:0000313" key="13">
    <source>
        <dbReference type="EMBL" id="KLN60254.1"/>
    </source>
</evidence>